<keyword evidence="4 8" id="KW-0862">Zinc</keyword>
<evidence type="ECO:0000256" key="5">
    <source>
        <dbReference type="ARBA" id="ARBA00023239"/>
    </source>
</evidence>
<dbReference type="PANTHER" id="PTHR11002:SF76">
    <property type="entry name" value="CARBONIC ANHYDRASE"/>
    <property type="match status" value="1"/>
</dbReference>
<dbReference type="PANTHER" id="PTHR11002">
    <property type="entry name" value="CARBONIC ANHYDRASE"/>
    <property type="match status" value="1"/>
</dbReference>
<dbReference type="Pfam" id="PF00484">
    <property type="entry name" value="Pro_CA"/>
    <property type="match status" value="1"/>
</dbReference>
<dbReference type="Proteomes" id="UP000533598">
    <property type="component" value="Unassembled WGS sequence"/>
</dbReference>
<evidence type="ECO:0000256" key="2">
    <source>
        <dbReference type="ARBA" id="ARBA00012925"/>
    </source>
</evidence>
<evidence type="ECO:0000313" key="11">
    <source>
        <dbReference type="Proteomes" id="UP000533598"/>
    </source>
</evidence>
<accession>A0A7W7CHU8</accession>
<feature type="binding site" evidence="8">
    <location>
        <position position="38"/>
    </location>
    <ligand>
        <name>Zn(2+)</name>
        <dbReference type="ChEBI" id="CHEBI:29105"/>
    </ligand>
</feature>
<keyword evidence="5 9" id="KW-0456">Lyase</keyword>
<sequence length="195" mass="21387">MDIRRLIERAREHPIRRSKDTGRTLAAGQQPTALFITCADSRIVPAAITGAEPGSLFELRTAGNVIPEYRPDECSSEMATIEFAVVGLRVPEIIVCGHSHCGAVSALHGAALDHLPTMRGWLSRHHRLPEAITSIDPALRAEGQQHLLNQLRALETYPFIQDRVRAGELRVHGWFYDIETGDVLTPAAATAFGPL</sequence>
<gene>
    <name evidence="10" type="ORF">HNR67_006159</name>
</gene>
<evidence type="ECO:0000256" key="6">
    <source>
        <dbReference type="ARBA" id="ARBA00024993"/>
    </source>
</evidence>
<comment type="function">
    <text evidence="6">Catalyzes the reversible hydration of carbon dioxide to form bicarbonate.</text>
</comment>
<dbReference type="InterPro" id="IPR036874">
    <property type="entry name" value="Carbonic_anhydrase_sf"/>
</dbReference>
<dbReference type="AlphaFoldDB" id="A0A7W7CHU8"/>
<dbReference type="GO" id="GO:0015976">
    <property type="term" value="P:carbon utilization"/>
    <property type="evidence" value="ECO:0007669"/>
    <property type="project" value="InterPro"/>
</dbReference>
<dbReference type="GO" id="GO:0004089">
    <property type="term" value="F:carbonate dehydratase activity"/>
    <property type="evidence" value="ECO:0007669"/>
    <property type="project" value="UniProtKB-UniRule"/>
</dbReference>
<feature type="binding site" evidence="8">
    <location>
        <position position="101"/>
    </location>
    <ligand>
        <name>Zn(2+)</name>
        <dbReference type="ChEBI" id="CHEBI:29105"/>
    </ligand>
</feature>
<feature type="binding site" evidence="8">
    <location>
        <position position="98"/>
    </location>
    <ligand>
        <name>Zn(2+)</name>
        <dbReference type="ChEBI" id="CHEBI:29105"/>
    </ligand>
</feature>
<dbReference type="Gene3D" id="3.40.1050.10">
    <property type="entry name" value="Carbonic anhydrase"/>
    <property type="match status" value="1"/>
</dbReference>
<dbReference type="InterPro" id="IPR015892">
    <property type="entry name" value="Carbonic_anhydrase_CS"/>
</dbReference>
<name>A0A7W7CHU8_9PSEU</name>
<comment type="similarity">
    <text evidence="1 9">Belongs to the beta-class carbonic anhydrase family.</text>
</comment>
<dbReference type="PROSITE" id="PS00704">
    <property type="entry name" value="PROK_CO2_ANHYDRASE_1"/>
    <property type="match status" value="1"/>
</dbReference>
<keyword evidence="11" id="KW-1185">Reference proteome</keyword>
<evidence type="ECO:0000256" key="3">
    <source>
        <dbReference type="ARBA" id="ARBA00022723"/>
    </source>
</evidence>
<evidence type="ECO:0000256" key="1">
    <source>
        <dbReference type="ARBA" id="ARBA00006217"/>
    </source>
</evidence>
<reference evidence="10 11" key="1">
    <citation type="submission" date="2020-08" db="EMBL/GenBank/DDBJ databases">
        <title>Sequencing the genomes of 1000 actinobacteria strains.</title>
        <authorList>
            <person name="Klenk H.-P."/>
        </authorList>
    </citation>
    <scope>NUCLEOTIDE SEQUENCE [LARGE SCALE GENOMIC DNA]</scope>
    <source>
        <strain evidence="10 11">DSM 44230</strain>
    </source>
</reference>
<dbReference type="InterPro" id="IPR001765">
    <property type="entry name" value="Carbonic_anhydrase"/>
</dbReference>
<evidence type="ECO:0000256" key="7">
    <source>
        <dbReference type="ARBA" id="ARBA00048348"/>
    </source>
</evidence>
<dbReference type="SUPFAM" id="SSF53056">
    <property type="entry name" value="beta-carbonic anhydrase, cab"/>
    <property type="match status" value="1"/>
</dbReference>
<feature type="binding site" evidence="8">
    <location>
        <position position="40"/>
    </location>
    <ligand>
        <name>Zn(2+)</name>
        <dbReference type="ChEBI" id="CHEBI:29105"/>
    </ligand>
</feature>
<comment type="caution">
    <text evidence="10">The sequence shown here is derived from an EMBL/GenBank/DDBJ whole genome shotgun (WGS) entry which is preliminary data.</text>
</comment>
<proteinExistence type="inferred from homology"/>
<evidence type="ECO:0000313" key="10">
    <source>
        <dbReference type="EMBL" id="MBB4680041.1"/>
    </source>
</evidence>
<keyword evidence="3 8" id="KW-0479">Metal-binding</keyword>
<dbReference type="GO" id="GO:0008270">
    <property type="term" value="F:zinc ion binding"/>
    <property type="evidence" value="ECO:0007669"/>
    <property type="project" value="UniProtKB-UniRule"/>
</dbReference>
<organism evidence="10 11">
    <name type="scientific">Crossiella cryophila</name>
    <dbReference type="NCBI Taxonomy" id="43355"/>
    <lineage>
        <taxon>Bacteria</taxon>
        <taxon>Bacillati</taxon>
        <taxon>Actinomycetota</taxon>
        <taxon>Actinomycetes</taxon>
        <taxon>Pseudonocardiales</taxon>
        <taxon>Pseudonocardiaceae</taxon>
        <taxon>Crossiella</taxon>
    </lineage>
</organism>
<evidence type="ECO:0000256" key="8">
    <source>
        <dbReference type="PIRSR" id="PIRSR601765-1"/>
    </source>
</evidence>
<comment type="cofactor">
    <cofactor evidence="8">
        <name>Zn(2+)</name>
        <dbReference type="ChEBI" id="CHEBI:29105"/>
    </cofactor>
    <text evidence="8">Binds 1 zinc ion per subunit.</text>
</comment>
<protein>
    <recommendedName>
        <fullName evidence="2 9">Carbonic anhydrase</fullName>
        <ecNumber evidence="2 9">4.2.1.1</ecNumber>
    </recommendedName>
    <alternativeName>
        <fullName evidence="9">Carbonate dehydratase</fullName>
    </alternativeName>
</protein>
<evidence type="ECO:0000256" key="4">
    <source>
        <dbReference type="ARBA" id="ARBA00022833"/>
    </source>
</evidence>
<comment type="catalytic activity">
    <reaction evidence="7 9">
        <text>hydrogencarbonate + H(+) = CO2 + H2O</text>
        <dbReference type="Rhea" id="RHEA:10748"/>
        <dbReference type="ChEBI" id="CHEBI:15377"/>
        <dbReference type="ChEBI" id="CHEBI:15378"/>
        <dbReference type="ChEBI" id="CHEBI:16526"/>
        <dbReference type="ChEBI" id="CHEBI:17544"/>
        <dbReference type="EC" id="4.2.1.1"/>
    </reaction>
</comment>
<dbReference type="RefSeq" id="WP_185005719.1">
    <property type="nucleotide sequence ID" value="NZ_BAAAUI010000019.1"/>
</dbReference>
<dbReference type="EC" id="4.2.1.1" evidence="2 9"/>
<comment type="function">
    <text evidence="9">Reversible hydration of carbon dioxide.</text>
</comment>
<dbReference type="PROSITE" id="PS00705">
    <property type="entry name" value="PROK_CO2_ANHYDRASE_2"/>
    <property type="match status" value="1"/>
</dbReference>
<dbReference type="SMART" id="SM00947">
    <property type="entry name" value="Pro_CA"/>
    <property type="match status" value="1"/>
</dbReference>
<evidence type="ECO:0000256" key="9">
    <source>
        <dbReference type="RuleBase" id="RU003956"/>
    </source>
</evidence>
<dbReference type="EMBL" id="JACHMH010000001">
    <property type="protein sequence ID" value="MBB4680041.1"/>
    <property type="molecule type" value="Genomic_DNA"/>
</dbReference>